<evidence type="ECO:0000313" key="6">
    <source>
        <dbReference type="EMBL" id="WOT02786.1"/>
    </source>
</evidence>
<dbReference type="SUPFAM" id="SSF56300">
    <property type="entry name" value="Metallo-dependent phosphatases"/>
    <property type="match status" value="1"/>
</dbReference>
<keyword evidence="3" id="KW-0472">Membrane</keyword>
<evidence type="ECO:0000259" key="5">
    <source>
        <dbReference type="Pfam" id="PF16656"/>
    </source>
</evidence>
<feature type="compositionally biased region" description="Polar residues" evidence="2">
    <location>
        <begin position="455"/>
        <end position="469"/>
    </location>
</feature>
<dbReference type="PRINTS" id="PR01217">
    <property type="entry name" value="PRICHEXTENSN"/>
</dbReference>
<feature type="compositionally biased region" description="Low complexity" evidence="2">
    <location>
        <begin position="390"/>
        <end position="407"/>
    </location>
</feature>
<dbReference type="SUPFAM" id="SSF49363">
    <property type="entry name" value="Purple acid phosphatase, N-terminal domain"/>
    <property type="match status" value="1"/>
</dbReference>
<accession>A0AAF0YU23</accession>
<evidence type="ECO:0000256" key="2">
    <source>
        <dbReference type="SAM" id="MobiDB-lite"/>
    </source>
</evidence>
<reference evidence="6" key="1">
    <citation type="submission" date="2017-12" db="EMBL/GenBank/DDBJ databases">
        <authorList>
            <person name="Thomas-White K."/>
            <person name="Wolfe A.J."/>
        </authorList>
    </citation>
    <scope>NUCLEOTIDE SEQUENCE</scope>
    <source>
        <strain evidence="6">UMB0763</strain>
    </source>
</reference>
<feature type="domain" description="Purple acid phosphatase N-terminal" evidence="5">
    <location>
        <begin position="36"/>
        <end position="120"/>
    </location>
</feature>
<dbReference type="GO" id="GO:0003993">
    <property type="term" value="F:acid phosphatase activity"/>
    <property type="evidence" value="ECO:0007669"/>
    <property type="project" value="InterPro"/>
</dbReference>
<evidence type="ECO:0000256" key="3">
    <source>
        <dbReference type="SAM" id="Phobius"/>
    </source>
</evidence>
<feature type="signal peptide" evidence="4">
    <location>
        <begin position="1"/>
        <end position="25"/>
    </location>
</feature>
<evidence type="ECO:0000256" key="1">
    <source>
        <dbReference type="ARBA" id="ARBA00022729"/>
    </source>
</evidence>
<dbReference type="Gene3D" id="3.60.21.10">
    <property type="match status" value="1"/>
</dbReference>
<keyword evidence="3" id="KW-1133">Transmembrane helix</keyword>
<dbReference type="AlphaFoldDB" id="A0AAF0YU23"/>
<organism evidence="6 7">
    <name type="scientific">Corynebacterium pyruviciproducens</name>
    <dbReference type="NCBI Taxonomy" id="598660"/>
    <lineage>
        <taxon>Bacteria</taxon>
        <taxon>Bacillati</taxon>
        <taxon>Actinomycetota</taxon>
        <taxon>Actinomycetes</taxon>
        <taxon>Mycobacteriales</taxon>
        <taxon>Corynebacteriaceae</taxon>
        <taxon>Corynebacterium</taxon>
    </lineage>
</organism>
<dbReference type="InterPro" id="IPR029052">
    <property type="entry name" value="Metallo-depent_PP-like"/>
</dbReference>
<feature type="chain" id="PRO_5042281460" evidence="4">
    <location>
        <begin position="26"/>
        <end position="652"/>
    </location>
</feature>
<feature type="compositionally biased region" description="Low complexity" evidence="2">
    <location>
        <begin position="428"/>
        <end position="440"/>
    </location>
</feature>
<keyword evidence="1 4" id="KW-0732">Signal</keyword>
<feature type="region of interest" description="Disordered" evidence="2">
    <location>
        <begin position="583"/>
        <end position="609"/>
    </location>
</feature>
<reference evidence="6" key="2">
    <citation type="submission" date="2023-10" db="EMBL/GenBank/DDBJ databases">
        <authorList>
            <person name="Choi B."/>
        </authorList>
    </citation>
    <scope>NUCLEOTIDE SEQUENCE</scope>
    <source>
        <strain evidence="6">UMB0763</strain>
    </source>
</reference>
<name>A0AAF0YU23_9CORY</name>
<keyword evidence="3" id="KW-0812">Transmembrane</keyword>
<dbReference type="EMBL" id="CP136958">
    <property type="protein sequence ID" value="WOT02786.1"/>
    <property type="molecule type" value="Genomic_DNA"/>
</dbReference>
<proteinExistence type="predicted"/>
<evidence type="ECO:0000313" key="7">
    <source>
        <dbReference type="Proteomes" id="UP000234560"/>
    </source>
</evidence>
<feature type="transmembrane region" description="Helical" evidence="3">
    <location>
        <begin position="612"/>
        <end position="634"/>
    </location>
</feature>
<dbReference type="InterPro" id="IPR015914">
    <property type="entry name" value="PAPs_N"/>
</dbReference>
<dbReference type="Pfam" id="PF16656">
    <property type="entry name" value="Pur_ac_phosph_N"/>
    <property type="match status" value="1"/>
</dbReference>
<dbReference type="GO" id="GO:0046872">
    <property type="term" value="F:metal ion binding"/>
    <property type="evidence" value="ECO:0007669"/>
    <property type="project" value="InterPro"/>
</dbReference>
<dbReference type="Proteomes" id="UP000234560">
    <property type="component" value="Chromosome"/>
</dbReference>
<sequence length="652" mass="67995">MRKTAFLTAVAMAASLVVAPSVASAGDNGNGFYNVVVGPGTDESSATITWDETHLLPTGVDFNGDSKKDFSSKRLGSSTLSNRFGVFYHKKAVVTGLNPGQQYTFRLGTDLTWSPEMTFTAGTASSSWSFAATGAPDVLVDDASWADTVAAAAATHPELLVVTGNAMSNKKSNEERDTFTDTTLTDLIPTAVGYHTDDTATAADTSWHFSFPGDQKLTTSFTHNNVGFINVATAVSGADLESFITSEAERLSASTDWIVLYGMQKLTPELQKIASQAGVDLILSGGTGYYSRSYLLNASGVDKAAGPTVHPKDGQMLFVSLNAPADMGRQNPTNDPATFAKAVQDGTPDYTTVDVTPEELTVTTRDVATGKVIDAVTLSRKPEIKPSPIASEDPTTPADTTTPTSEPKPTEKPTSEPKPTSNKPTSEPKPTSNKPTSEPKPTTEKPTSEPKPTSNKPTSEPKPTSNKPTSEPKPTSNKPTSEPKPSEEPTPVPAPTLKPGTTVEKVTPGKKAVLDDVVTGDLSSVTGSVTDASGKSVAGATVSVDKQTGAVSVTLPKDAKAGTYTIQLASAGKNVGAPITVTVEAKSTPTPKPTPKPGDDDQSSEGSSSENMVWIGVGGFFGMIAVAGIFGWLLGNVLGHARPYLEGLGIHI</sequence>
<gene>
    <name evidence="6" type="ORF">CYJ47_03160</name>
</gene>
<dbReference type="KEGG" id="cpyr:CYJ47_03160"/>
<evidence type="ECO:0000256" key="4">
    <source>
        <dbReference type="SAM" id="SignalP"/>
    </source>
</evidence>
<dbReference type="RefSeq" id="WP_101678444.1">
    <property type="nucleotide sequence ID" value="NZ_CP136958.1"/>
</dbReference>
<dbReference type="InterPro" id="IPR008963">
    <property type="entry name" value="Purple_acid_Pase-like_N"/>
</dbReference>
<feature type="region of interest" description="Disordered" evidence="2">
    <location>
        <begin position="382"/>
        <end position="510"/>
    </location>
</feature>
<protein>
    <submittedName>
        <fullName evidence="6">Fibronectin type III domain-containing protein</fullName>
    </submittedName>
</protein>